<keyword evidence="2" id="KW-1185">Reference proteome</keyword>
<organism evidence="1 2">
    <name type="scientific">Colwellia maritima</name>
    <dbReference type="NCBI Taxonomy" id="2912588"/>
    <lineage>
        <taxon>Bacteria</taxon>
        <taxon>Pseudomonadati</taxon>
        <taxon>Pseudomonadota</taxon>
        <taxon>Gammaproteobacteria</taxon>
        <taxon>Alteromonadales</taxon>
        <taxon>Colwelliaceae</taxon>
        <taxon>Colwellia</taxon>
    </lineage>
</organism>
<comment type="caution">
    <text evidence="1">The sequence shown here is derived from an EMBL/GenBank/DDBJ whole genome shotgun (WGS) entry which is preliminary data.</text>
</comment>
<dbReference type="RefSeq" id="WP_242286171.1">
    <property type="nucleotide sequence ID" value="NZ_JAKKSL010000002.1"/>
</dbReference>
<protein>
    <recommendedName>
        <fullName evidence="3">Lipoprotein</fullName>
    </recommendedName>
</protein>
<proteinExistence type="predicted"/>
<reference evidence="1" key="1">
    <citation type="submission" date="2022-01" db="EMBL/GenBank/DDBJ databases">
        <title>Colwellia maritima, isolated from seawater.</title>
        <authorList>
            <person name="Kristyanto S."/>
            <person name="Jung J."/>
            <person name="Jeon C.O."/>
        </authorList>
    </citation>
    <scope>NUCLEOTIDE SEQUENCE</scope>
    <source>
        <strain evidence="1">MSW7</strain>
    </source>
</reference>
<evidence type="ECO:0000313" key="2">
    <source>
        <dbReference type="Proteomes" id="UP001139646"/>
    </source>
</evidence>
<gene>
    <name evidence="1" type="ORF">L3081_11250</name>
</gene>
<name>A0ABS9X125_9GAMM</name>
<sequence>MNNFRSILVIGLLTLTACGGGESETSAGNVDNSSSNSTATSKVDLAGQAGANLSSAKKVAGVTSFDRATVDNSFSNASGTLRHASADENVQGNLTLGVTASDTDQLQKVSLFLPSVNRTYTLCDNTCSTAFQSTISGFSPQLANMSAGPLRIELVVEDSAGNSVIVDALNLNWQPIQISSVTATRVKMA</sequence>
<dbReference type="PROSITE" id="PS51257">
    <property type="entry name" value="PROKAR_LIPOPROTEIN"/>
    <property type="match status" value="1"/>
</dbReference>
<dbReference type="Proteomes" id="UP001139646">
    <property type="component" value="Unassembled WGS sequence"/>
</dbReference>
<dbReference type="EMBL" id="JAKKSL010000002">
    <property type="protein sequence ID" value="MCI2283870.1"/>
    <property type="molecule type" value="Genomic_DNA"/>
</dbReference>
<evidence type="ECO:0008006" key="3">
    <source>
        <dbReference type="Google" id="ProtNLM"/>
    </source>
</evidence>
<accession>A0ABS9X125</accession>
<evidence type="ECO:0000313" key="1">
    <source>
        <dbReference type="EMBL" id="MCI2283870.1"/>
    </source>
</evidence>